<dbReference type="GO" id="GO:0016757">
    <property type="term" value="F:glycosyltransferase activity"/>
    <property type="evidence" value="ECO:0007669"/>
    <property type="project" value="UniProtKB-KW"/>
</dbReference>
<evidence type="ECO:0000313" key="8">
    <source>
        <dbReference type="Proteomes" id="UP000176609"/>
    </source>
</evidence>
<reference evidence="7 8" key="1">
    <citation type="journal article" date="2016" name="Nat. Commun.">
        <title>Thousands of microbial genomes shed light on interconnected biogeochemical processes in an aquifer system.</title>
        <authorList>
            <person name="Anantharaman K."/>
            <person name="Brown C.T."/>
            <person name="Hug L.A."/>
            <person name="Sharon I."/>
            <person name="Castelle C.J."/>
            <person name="Probst A.J."/>
            <person name="Thomas B.C."/>
            <person name="Singh A."/>
            <person name="Wilkins M.J."/>
            <person name="Karaoz U."/>
            <person name="Brodie E.L."/>
            <person name="Williams K.H."/>
            <person name="Hubbard S.S."/>
            <person name="Banfield J.F."/>
        </authorList>
    </citation>
    <scope>NUCLEOTIDE SEQUENCE [LARGE SCALE GENOMIC DNA]</scope>
</reference>
<protein>
    <recommendedName>
        <fullName evidence="6">Glycosyltransferase 2-like domain-containing protein</fullName>
    </recommendedName>
</protein>
<comment type="caution">
    <text evidence="7">The sequence shown here is derived from an EMBL/GenBank/DDBJ whole genome shotgun (WGS) entry which is preliminary data.</text>
</comment>
<dbReference type="Gene3D" id="3.90.550.10">
    <property type="entry name" value="Spore Coat Polysaccharide Biosynthesis Protein SpsA, Chain A"/>
    <property type="match status" value="1"/>
</dbReference>
<proteinExistence type="predicted"/>
<name>A0A1F6AN07_9BACT</name>
<evidence type="ECO:0000256" key="3">
    <source>
        <dbReference type="ARBA" id="ARBA00022676"/>
    </source>
</evidence>
<evidence type="ECO:0000313" key="7">
    <source>
        <dbReference type="EMBL" id="OGG26074.1"/>
    </source>
</evidence>
<accession>A0A1F6AN07</accession>
<dbReference type="PANTHER" id="PTHR43646:SF2">
    <property type="entry name" value="GLYCOSYLTRANSFERASE 2-LIKE DOMAIN-CONTAINING PROTEIN"/>
    <property type="match status" value="1"/>
</dbReference>
<dbReference type="InterPro" id="IPR029044">
    <property type="entry name" value="Nucleotide-diphossugar_trans"/>
</dbReference>
<evidence type="ECO:0000256" key="1">
    <source>
        <dbReference type="ARBA" id="ARBA00004236"/>
    </source>
</evidence>
<sequence length="280" mass="32159">MQKPPIFFSVIIPTLNEAGYLPKLLESLRFQTINSFEVIVVDGHSDDSTVKLAEEYMDKLPFLKIINSSKRNLPYQRNLGAKEARGAYFVFFDADVIAPPEFLEGIHYAIIRKKHAFLTTWVETKSKESSDQFIMALFNLGAELTKVIGRPIAHGPDTIIRKDIFFKVGGFRENIKIAEDHDFSLRVHKAGYELTILKEPRLIMSLRRFRSEGTINALGKMAQAQIYMFLKGPITRNIIDYQMGGHVHKKKAKKVRFDLLDSYIKGMEKLEDKFNKLLTE</sequence>
<evidence type="ECO:0000259" key="6">
    <source>
        <dbReference type="Pfam" id="PF00535"/>
    </source>
</evidence>
<keyword evidence="2" id="KW-1003">Cell membrane</keyword>
<dbReference type="InterPro" id="IPR001173">
    <property type="entry name" value="Glyco_trans_2-like"/>
</dbReference>
<dbReference type="Proteomes" id="UP000176609">
    <property type="component" value="Unassembled WGS sequence"/>
</dbReference>
<dbReference type="AlphaFoldDB" id="A0A1F6AN07"/>
<dbReference type="PANTHER" id="PTHR43646">
    <property type="entry name" value="GLYCOSYLTRANSFERASE"/>
    <property type="match status" value="1"/>
</dbReference>
<dbReference type="Pfam" id="PF00535">
    <property type="entry name" value="Glycos_transf_2"/>
    <property type="match status" value="1"/>
</dbReference>
<dbReference type="GO" id="GO:0005886">
    <property type="term" value="C:plasma membrane"/>
    <property type="evidence" value="ECO:0007669"/>
    <property type="project" value="UniProtKB-SubCell"/>
</dbReference>
<organism evidence="7 8">
    <name type="scientific">Candidatus Gottesmanbacteria bacterium RIFCSPLOWO2_01_FULL_39_12b</name>
    <dbReference type="NCBI Taxonomy" id="1798388"/>
    <lineage>
        <taxon>Bacteria</taxon>
        <taxon>Candidatus Gottesmaniibacteriota</taxon>
    </lineage>
</organism>
<keyword evidence="3" id="KW-0328">Glycosyltransferase</keyword>
<evidence type="ECO:0000256" key="4">
    <source>
        <dbReference type="ARBA" id="ARBA00022679"/>
    </source>
</evidence>
<evidence type="ECO:0000256" key="5">
    <source>
        <dbReference type="ARBA" id="ARBA00023136"/>
    </source>
</evidence>
<dbReference type="SUPFAM" id="SSF53448">
    <property type="entry name" value="Nucleotide-diphospho-sugar transferases"/>
    <property type="match status" value="1"/>
</dbReference>
<feature type="domain" description="Glycosyltransferase 2-like" evidence="6">
    <location>
        <begin position="9"/>
        <end position="165"/>
    </location>
</feature>
<dbReference type="EMBL" id="MFJR01000014">
    <property type="protein sequence ID" value="OGG26074.1"/>
    <property type="molecule type" value="Genomic_DNA"/>
</dbReference>
<comment type="subcellular location">
    <subcellularLocation>
        <location evidence="1">Cell membrane</location>
    </subcellularLocation>
</comment>
<keyword evidence="4" id="KW-0808">Transferase</keyword>
<gene>
    <name evidence="7" type="ORF">A2960_05980</name>
</gene>
<evidence type="ECO:0000256" key="2">
    <source>
        <dbReference type="ARBA" id="ARBA00022475"/>
    </source>
</evidence>
<keyword evidence="5" id="KW-0472">Membrane</keyword>